<dbReference type="InterPro" id="IPR008906">
    <property type="entry name" value="HATC_C_dom"/>
</dbReference>
<feature type="region of interest" description="Disordered" evidence="2">
    <location>
        <begin position="50"/>
        <end position="70"/>
    </location>
</feature>
<keyword evidence="6" id="KW-1185">Reference proteome</keyword>
<sequence>MENDDTIVEETPFLDVHDSDSSYESEPEDNPTTRRALCKFCKKTLAADGPSNGTSSLHRHYPCPKHPDYVPKTQKQQQTILEFKKNASGEACNGRVVLPSRHKLSRDVSKYYLDERSKLLAYLSKSTTTIHLTTDSWTSSCQRTNYMVVTAHFIDDDWNMHKRIINFRPIESHRADDISADLLKCIVGWGIKNVMTMTVDNAPRNDKAISYLIKKFPNARLYDDGKHFHVRCMAHILNLIVQEGLKVKNYHVESLSNAVRYIRQSTQRIKKFKACMKESSLESNRFLCGECPTRWNSKHDMLKIAVELRDVFFKYELVDDCYYRDLDRAPEHSDFGACKEIVEFLDKFKAKTELISSSSKPLAHLFFGEILDVDKHLRSWETKPDFRIMVQDMVDKYNKYWGKFDKLNDFMYFATILDPTMKQRLVSHGFKTMLIHKMSYEDTTDDDVLNDMVSEMVKKVVQRMEVLFKTYKTRFDTVGSKGSSQQTRNQESGNQEYSKAYGGDNDFVYDFLNLEESGSIESESELTRYLNEPRIRYTKDFDILEWWKLNAPRFPVVSRMAKDILPIQITTVAAESAFSTGGRVLDPYRTNLSYPVVEALICTQDSVRKSRKAIIDDIDDILNDDDVAREIEDGINKQNSQEKGKEGVEV</sequence>
<organism evidence="5 6">
    <name type="scientific">Artemisia annua</name>
    <name type="common">Sweet wormwood</name>
    <dbReference type="NCBI Taxonomy" id="35608"/>
    <lineage>
        <taxon>Eukaryota</taxon>
        <taxon>Viridiplantae</taxon>
        <taxon>Streptophyta</taxon>
        <taxon>Embryophyta</taxon>
        <taxon>Tracheophyta</taxon>
        <taxon>Spermatophyta</taxon>
        <taxon>Magnoliopsida</taxon>
        <taxon>eudicotyledons</taxon>
        <taxon>Gunneridae</taxon>
        <taxon>Pentapetalae</taxon>
        <taxon>asterids</taxon>
        <taxon>campanulids</taxon>
        <taxon>Asterales</taxon>
        <taxon>Asteraceae</taxon>
        <taxon>Asteroideae</taxon>
        <taxon>Anthemideae</taxon>
        <taxon>Artemisiinae</taxon>
        <taxon>Artemisia</taxon>
    </lineage>
</organism>
<dbReference type="SUPFAM" id="SSF53098">
    <property type="entry name" value="Ribonuclease H-like"/>
    <property type="match status" value="1"/>
</dbReference>
<dbReference type="Proteomes" id="UP000245207">
    <property type="component" value="Unassembled WGS sequence"/>
</dbReference>
<protein>
    <submittedName>
        <fullName evidence="5">Zinc finger BED domain-containing protein RICESLEEPER 2</fullName>
    </submittedName>
</protein>
<dbReference type="GO" id="GO:0046983">
    <property type="term" value="F:protein dimerization activity"/>
    <property type="evidence" value="ECO:0007669"/>
    <property type="project" value="InterPro"/>
</dbReference>
<evidence type="ECO:0000313" key="5">
    <source>
        <dbReference type="EMBL" id="PWA56714.1"/>
    </source>
</evidence>
<comment type="caution">
    <text evidence="5">The sequence shown here is derived from an EMBL/GenBank/DDBJ whole genome shotgun (WGS) entry which is preliminary data.</text>
</comment>
<evidence type="ECO:0000313" key="6">
    <source>
        <dbReference type="Proteomes" id="UP000245207"/>
    </source>
</evidence>
<dbReference type="Pfam" id="PF14372">
    <property type="entry name" value="hAT-like_RNase-H"/>
    <property type="match status" value="1"/>
</dbReference>
<dbReference type="OrthoDB" id="1718237at2759"/>
<dbReference type="Pfam" id="PF05699">
    <property type="entry name" value="Dimer_Tnp_hAT"/>
    <property type="match status" value="1"/>
</dbReference>
<feature type="domain" description="hAT-like transposase RNase-H fold" evidence="4">
    <location>
        <begin position="356"/>
        <end position="451"/>
    </location>
</feature>
<name>A0A2U1M669_ARTAN</name>
<accession>A0A2U1M669</accession>
<dbReference type="EMBL" id="PKPP01006378">
    <property type="protein sequence ID" value="PWA56714.1"/>
    <property type="molecule type" value="Genomic_DNA"/>
</dbReference>
<dbReference type="InterPro" id="IPR012337">
    <property type="entry name" value="RNaseH-like_sf"/>
</dbReference>
<proteinExistence type="predicted"/>
<reference evidence="5 6" key="1">
    <citation type="journal article" date="2018" name="Mol. Plant">
        <title>The genome of Artemisia annua provides insight into the evolution of Asteraceae family and artemisinin biosynthesis.</title>
        <authorList>
            <person name="Shen Q."/>
            <person name="Zhang L."/>
            <person name="Liao Z."/>
            <person name="Wang S."/>
            <person name="Yan T."/>
            <person name="Shi P."/>
            <person name="Liu M."/>
            <person name="Fu X."/>
            <person name="Pan Q."/>
            <person name="Wang Y."/>
            <person name="Lv Z."/>
            <person name="Lu X."/>
            <person name="Zhang F."/>
            <person name="Jiang W."/>
            <person name="Ma Y."/>
            <person name="Chen M."/>
            <person name="Hao X."/>
            <person name="Li L."/>
            <person name="Tang Y."/>
            <person name="Lv G."/>
            <person name="Zhou Y."/>
            <person name="Sun X."/>
            <person name="Brodelius P.E."/>
            <person name="Rose J.K.C."/>
            <person name="Tang K."/>
        </authorList>
    </citation>
    <scope>NUCLEOTIDE SEQUENCE [LARGE SCALE GENOMIC DNA]</scope>
    <source>
        <strain evidence="6">cv. Huhao1</strain>
        <tissue evidence="5">Leaf</tissue>
    </source>
</reference>
<dbReference type="InterPro" id="IPR052035">
    <property type="entry name" value="ZnF_BED_domain_contain"/>
</dbReference>
<feature type="domain" description="HAT C-terminal dimerisation" evidence="3">
    <location>
        <begin position="525"/>
        <end position="605"/>
    </location>
</feature>
<dbReference type="GO" id="GO:0003677">
    <property type="term" value="F:DNA binding"/>
    <property type="evidence" value="ECO:0007669"/>
    <property type="project" value="UniProtKB-KW"/>
</dbReference>
<dbReference type="InterPro" id="IPR025525">
    <property type="entry name" value="hAT-like_transposase_RNase-H"/>
</dbReference>
<dbReference type="PANTHER" id="PTHR46481">
    <property type="entry name" value="ZINC FINGER BED DOMAIN-CONTAINING PROTEIN 4"/>
    <property type="match status" value="1"/>
</dbReference>
<keyword evidence="1" id="KW-0238">DNA-binding</keyword>
<feature type="region of interest" description="Disordered" evidence="2">
    <location>
        <begin position="477"/>
        <end position="497"/>
    </location>
</feature>
<dbReference type="PANTHER" id="PTHR46481:SF7">
    <property type="entry name" value="ZINC FINGER BED DOMAIN-CONTAINING PROTEIN RICESLEEPER 2-LIKE"/>
    <property type="match status" value="1"/>
</dbReference>
<evidence type="ECO:0000259" key="4">
    <source>
        <dbReference type="Pfam" id="PF14372"/>
    </source>
</evidence>
<dbReference type="AlphaFoldDB" id="A0A2U1M669"/>
<gene>
    <name evidence="5" type="ORF">CTI12_AA225080</name>
</gene>
<evidence type="ECO:0000259" key="3">
    <source>
        <dbReference type="Pfam" id="PF05699"/>
    </source>
</evidence>
<feature type="region of interest" description="Disordered" evidence="2">
    <location>
        <begin position="1"/>
        <end position="31"/>
    </location>
</feature>
<feature type="compositionally biased region" description="Polar residues" evidence="2">
    <location>
        <begin position="480"/>
        <end position="497"/>
    </location>
</feature>
<evidence type="ECO:0000256" key="1">
    <source>
        <dbReference type="ARBA" id="ARBA00023125"/>
    </source>
</evidence>
<evidence type="ECO:0000256" key="2">
    <source>
        <dbReference type="SAM" id="MobiDB-lite"/>
    </source>
</evidence>